<dbReference type="InterPro" id="IPR035965">
    <property type="entry name" value="PAS-like_dom_sf"/>
</dbReference>
<evidence type="ECO:0000259" key="5">
    <source>
        <dbReference type="PROSITE" id="PS01124"/>
    </source>
</evidence>
<dbReference type="PRINTS" id="PR00032">
    <property type="entry name" value="HTHARAC"/>
</dbReference>
<evidence type="ECO:0000256" key="2">
    <source>
        <dbReference type="ARBA" id="ARBA00023125"/>
    </source>
</evidence>
<dbReference type="PANTHER" id="PTHR43280">
    <property type="entry name" value="ARAC-FAMILY TRANSCRIPTIONAL REGULATOR"/>
    <property type="match status" value="1"/>
</dbReference>
<dbReference type="Gene3D" id="1.10.10.60">
    <property type="entry name" value="Homeodomain-like"/>
    <property type="match status" value="1"/>
</dbReference>
<dbReference type="PROSITE" id="PS01124">
    <property type="entry name" value="HTH_ARAC_FAMILY_2"/>
    <property type="match status" value="1"/>
</dbReference>
<evidence type="ECO:0000313" key="7">
    <source>
        <dbReference type="Proteomes" id="UP000050786"/>
    </source>
</evidence>
<dbReference type="InterPro" id="IPR018060">
    <property type="entry name" value="HTH_AraC"/>
</dbReference>
<dbReference type="SUPFAM" id="SSF46689">
    <property type="entry name" value="Homeodomain-like"/>
    <property type="match status" value="2"/>
</dbReference>
<feature type="compositionally biased region" description="Basic and acidic residues" evidence="4">
    <location>
        <begin position="233"/>
        <end position="251"/>
    </location>
</feature>
<feature type="region of interest" description="Disordered" evidence="4">
    <location>
        <begin position="232"/>
        <end position="251"/>
    </location>
</feature>
<dbReference type="AlphaFoldDB" id="A0A0P1E3I9"/>
<dbReference type="SMART" id="SM00342">
    <property type="entry name" value="HTH_ARAC"/>
    <property type="match status" value="1"/>
</dbReference>
<keyword evidence="3" id="KW-0804">Transcription</keyword>
<dbReference type="SUPFAM" id="SSF55785">
    <property type="entry name" value="PYP-like sensor domain (PAS domain)"/>
    <property type="match status" value="1"/>
</dbReference>
<protein>
    <submittedName>
        <fullName evidence="6">Transcriptional activator FeaR</fullName>
    </submittedName>
</protein>
<name>A0A0P1E3I9_9RHOB</name>
<dbReference type="InterPro" id="IPR009057">
    <property type="entry name" value="Homeodomain-like_sf"/>
</dbReference>
<evidence type="ECO:0000256" key="4">
    <source>
        <dbReference type="SAM" id="MobiDB-lite"/>
    </source>
</evidence>
<accession>A0A0P1E3I9</accession>
<proteinExistence type="predicted"/>
<dbReference type="GO" id="GO:0003700">
    <property type="term" value="F:DNA-binding transcription factor activity"/>
    <property type="evidence" value="ECO:0007669"/>
    <property type="project" value="InterPro"/>
</dbReference>
<evidence type="ECO:0000256" key="3">
    <source>
        <dbReference type="ARBA" id="ARBA00023163"/>
    </source>
</evidence>
<keyword evidence="7" id="KW-1185">Reference proteome</keyword>
<dbReference type="Proteomes" id="UP000050786">
    <property type="component" value="Unassembled WGS sequence"/>
</dbReference>
<reference evidence="7" key="1">
    <citation type="submission" date="2015-09" db="EMBL/GenBank/DDBJ databases">
        <authorList>
            <person name="Rodrigo-Torres L."/>
            <person name="Arahal D.R."/>
        </authorList>
    </citation>
    <scope>NUCLEOTIDE SEQUENCE [LARGE SCALE GENOMIC DNA]</scope>
    <source>
        <strain evidence="7">CECT 4293</strain>
    </source>
</reference>
<dbReference type="Pfam" id="PF12833">
    <property type="entry name" value="HTH_18"/>
    <property type="match status" value="1"/>
</dbReference>
<dbReference type="EMBL" id="CYPS01000026">
    <property type="protein sequence ID" value="CUH42743.1"/>
    <property type="molecule type" value="Genomic_DNA"/>
</dbReference>
<dbReference type="InterPro" id="IPR018062">
    <property type="entry name" value="HTH_AraC-typ_CS"/>
</dbReference>
<evidence type="ECO:0000313" key="6">
    <source>
        <dbReference type="EMBL" id="CUH42743.1"/>
    </source>
</evidence>
<keyword evidence="2" id="KW-0238">DNA-binding</keyword>
<dbReference type="InterPro" id="IPR020449">
    <property type="entry name" value="Tscrpt_reg_AraC-type_HTH"/>
</dbReference>
<keyword evidence="1" id="KW-0805">Transcription regulation</keyword>
<organism evidence="6 7">
    <name type="scientific">Ruegeria atlantica</name>
    <dbReference type="NCBI Taxonomy" id="81569"/>
    <lineage>
        <taxon>Bacteria</taxon>
        <taxon>Pseudomonadati</taxon>
        <taxon>Pseudomonadota</taxon>
        <taxon>Alphaproteobacteria</taxon>
        <taxon>Rhodobacterales</taxon>
        <taxon>Roseobacteraceae</taxon>
        <taxon>Ruegeria</taxon>
    </lineage>
</organism>
<dbReference type="Gene3D" id="3.30.450.20">
    <property type="entry name" value="PAS domain"/>
    <property type="match status" value="1"/>
</dbReference>
<evidence type="ECO:0000256" key="1">
    <source>
        <dbReference type="ARBA" id="ARBA00023015"/>
    </source>
</evidence>
<dbReference type="PANTHER" id="PTHR43280:SF28">
    <property type="entry name" value="HTH-TYPE TRANSCRIPTIONAL ACTIVATOR RHAS"/>
    <property type="match status" value="1"/>
</dbReference>
<sequence>MDGGEFLQTSHAPETLHSALSSSERQVRILNAVVEPPARLLFFEGTQISERGFVGCKTVGHDLLGATVPFHQFLKEFQYCSFVSAFCDDRFQHLAFVIHSPPQILTLAIHLHENLVHVPLPFGERAQLLNTLPPYLSSEHWTKPVPPISDSFMADIDPTFMQQILDIPKRERKSDVQHHRKADDLGTGFKIFERGRSGHGQKLRNHPAPLKQSSSDKTFTIVAMLMPVSQTESHSDQTTHMHEPNLNDSPDHETGIIANPDLPRQFVIDIDRPLVRSDVLHFEVLFDLIPDIYFYIKGITGRWITCNIASLGLLSLSQRHEIFGAREESFFPPMVAEAIRADDMNVIETQSRILNKIELIANESGLLIWVMTNKLPIVSTSRESLGLVGITRVLPESGVLPGPFERFREVISYIEDNISGSLRAPDLASKAGMSESHFRRRFKDTFGVSAQEFILRTRLQVASRMISGTSEPFSTISLRCGFADQSYFTRQFVKFFGQTPKRYRLRWRSA</sequence>
<dbReference type="GO" id="GO:0043565">
    <property type="term" value="F:sequence-specific DNA binding"/>
    <property type="evidence" value="ECO:0007669"/>
    <property type="project" value="InterPro"/>
</dbReference>
<feature type="domain" description="HTH araC/xylS-type" evidence="5">
    <location>
        <begin position="408"/>
        <end position="506"/>
    </location>
</feature>
<dbReference type="PROSITE" id="PS00041">
    <property type="entry name" value="HTH_ARAC_FAMILY_1"/>
    <property type="match status" value="1"/>
</dbReference>
<gene>
    <name evidence="6" type="primary">feaR_2</name>
    <name evidence="6" type="ORF">RUM4293_01632</name>
</gene>